<dbReference type="RefSeq" id="WP_249710395.1">
    <property type="nucleotide sequence ID" value="NZ_JAMFMB010000015.1"/>
</dbReference>
<evidence type="ECO:0000313" key="11">
    <source>
        <dbReference type="EMBL" id="MCL6284371.1"/>
    </source>
</evidence>
<evidence type="ECO:0000256" key="6">
    <source>
        <dbReference type="ARBA" id="ARBA00022723"/>
    </source>
</evidence>
<evidence type="ECO:0000259" key="10">
    <source>
        <dbReference type="PROSITE" id="PS50972"/>
    </source>
</evidence>
<dbReference type="InterPro" id="IPR006390">
    <property type="entry name" value="DHP_synth_dom"/>
</dbReference>
<comment type="function">
    <text evidence="9">Catalyzes the condensation of para-aminobenzoate (pABA) with 6-hydroxymethyl-7,8-dihydropterin diphosphate (DHPt-PP) to form 7,8-dihydropteroate (H2Pte), the immediate precursor of folate derivatives.</text>
</comment>
<dbReference type="PANTHER" id="PTHR20941">
    <property type="entry name" value="FOLATE SYNTHESIS PROTEINS"/>
    <property type="match status" value="1"/>
</dbReference>
<dbReference type="PROSITE" id="PS00792">
    <property type="entry name" value="DHPS_1"/>
    <property type="match status" value="1"/>
</dbReference>
<dbReference type="Gene3D" id="3.20.20.20">
    <property type="entry name" value="Dihydropteroate synthase-like"/>
    <property type="match status" value="1"/>
</dbReference>
<accession>A0ABT0Q3B7</accession>
<evidence type="ECO:0000256" key="7">
    <source>
        <dbReference type="ARBA" id="ARBA00022842"/>
    </source>
</evidence>
<proteinExistence type="inferred from homology"/>
<evidence type="ECO:0000313" key="12">
    <source>
        <dbReference type="Proteomes" id="UP001203880"/>
    </source>
</evidence>
<dbReference type="CDD" id="cd00739">
    <property type="entry name" value="DHPS"/>
    <property type="match status" value="1"/>
</dbReference>
<comment type="similarity">
    <text evidence="9">Belongs to the DHPS family.</text>
</comment>
<comment type="cofactor">
    <cofactor evidence="2 9">
        <name>Mg(2+)</name>
        <dbReference type="ChEBI" id="CHEBI:18420"/>
    </cofactor>
</comment>
<keyword evidence="5 9" id="KW-0808">Transferase</keyword>
<organism evidence="11 12">
    <name type="scientific">Ruegeria spongiae</name>
    <dbReference type="NCBI Taxonomy" id="2942209"/>
    <lineage>
        <taxon>Bacteria</taxon>
        <taxon>Pseudomonadati</taxon>
        <taxon>Pseudomonadota</taxon>
        <taxon>Alphaproteobacteria</taxon>
        <taxon>Rhodobacterales</taxon>
        <taxon>Roseobacteraceae</taxon>
        <taxon>Ruegeria</taxon>
    </lineage>
</organism>
<keyword evidence="8 9" id="KW-0289">Folate biosynthesis</keyword>
<evidence type="ECO:0000256" key="9">
    <source>
        <dbReference type="RuleBase" id="RU361205"/>
    </source>
</evidence>
<dbReference type="InterPro" id="IPR011005">
    <property type="entry name" value="Dihydropteroate_synth-like_sf"/>
</dbReference>
<evidence type="ECO:0000256" key="1">
    <source>
        <dbReference type="ARBA" id="ARBA00000012"/>
    </source>
</evidence>
<evidence type="ECO:0000256" key="4">
    <source>
        <dbReference type="ARBA" id="ARBA00012458"/>
    </source>
</evidence>
<dbReference type="Pfam" id="PF00809">
    <property type="entry name" value="Pterin_bind"/>
    <property type="match status" value="1"/>
</dbReference>
<evidence type="ECO:0000256" key="8">
    <source>
        <dbReference type="ARBA" id="ARBA00022909"/>
    </source>
</evidence>
<comment type="pathway">
    <text evidence="3 9">Cofactor biosynthesis; tetrahydrofolate biosynthesis; 7,8-dihydrofolate from 2-amino-4-hydroxy-6-hydroxymethyl-7,8-dihydropteridine diphosphate and 4-aminobenzoate: step 1/2.</text>
</comment>
<evidence type="ECO:0000256" key="2">
    <source>
        <dbReference type="ARBA" id="ARBA00001946"/>
    </source>
</evidence>
<dbReference type="Proteomes" id="UP001203880">
    <property type="component" value="Unassembled WGS sequence"/>
</dbReference>
<dbReference type="PROSITE" id="PS00793">
    <property type="entry name" value="DHPS_2"/>
    <property type="match status" value="1"/>
</dbReference>
<dbReference type="GO" id="GO:0004156">
    <property type="term" value="F:dihydropteroate synthase activity"/>
    <property type="evidence" value="ECO:0007669"/>
    <property type="project" value="UniProtKB-EC"/>
</dbReference>
<dbReference type="NCBIfam" id="TIGR01496">
    <property type="entry name" value="DHPS"/>
    <property type="match status" value="1"/>
</dbReference>
<dbReference type="PANTHER" id="PTHR20941:SF1">
    <property type="entry name" value="FOLIC ACID SYNTHESIS PROTEIN FOL1"/>
    <property type="match status" value="1"/>
</dbReference>
<keyword evidence="12" id="KW-1185">Reference proteome</keyword>
<comment type="catalytic activity">
    <reaction evidence="1">
        <text>(7,8-dihydropterin-6-yl)methyl diphosphate + 4-aminobenzoate = 7,8-dihydropteroate + diphosphate</text>
        <dbReference type="Rhea" id="RHEA:19949"/>
        <dbReference type="ChEBI" id="CHEBI:17836"/>
        <dbReference type="ChEBI" id="CHEBI:17839"/>
        <dbReference type="ChEBI" id="CHEBI:33019"/>
        <dbReference type="ChEBI" id="CHEBI:72950"/>
        <dbReference type="EC" id="2.5.1.15"/>
    </reaction>
</comment>
<evidence type="ECO:0000256" key="3">
    <source>
        <dbReference type="ARBA" id="ARBA00004763"/>
    </source>
</evidence>
<dbReference type="InterPro" id="IPR045031">
    <property type="entry name" value="DHP_synth-like"/>
</dbReference>
<name>A0ABT0Q3B7_9RHOB</name>
<gene>
    <name evidence="11" type="primary">folP</name>
    <name evidence="11" type="ORF">M3P21_12630</name>
</gene>
<sequence>MSAYHRPIVQHGSARPAEALPVAGGPLWFTHVEILSRQGDPRVVAALDLASDIQARLSGTRAPIAGLDMGRPHIMGILNATPDSFSDGGQHATVEAARAAARQMVAQGVSILDVGGESTRPGADFVPVETEIARTAPVISAIAAESDTLISIDTRKSEVAAAALDAGAGMVNDVSGFTFDSGLAPLSATRSIPVCVMHAQGDPETMQDDPHYDDVLLDVFDFLNNRISHLEAMGVPRGQIVADPGIGFGKTLDHNLTLLRNIGLFHDLGVPILLGASRKRFIGTIAREPRADARAPGSIAVALAALAQGVQIIRVHDVGETAQALRLWSAVR</sequence>
<keyword evidence="6 9" id="KW-0479">Metal-binding</keyword>
<dbReference type="SUPFAM" id="SSF51717">
    <property type="entry name" value="Dihydropteroate synthetase-like"/>
    <property type="match status" value="1"/>
</dbReference>
<dbReference type="EMBL" id="JAMFMB010000015">
    <property type="protein sequence ID" value="MCL6284371.1"/>
    <property type="molecule type" value="Genomic_DNA"/>
</dbReference>
<dbReference type="InterPro" id="IPR000489">
    <property type="entry name" value="Pterin-binding_dom"/>
</dbReference>
<keyword evidence="7 9" id="KW-0460">Magnesium</keyword>
<evidence type="ECO:0000256" key="5">
    <source>
        <dbReference type="ARBA" id="ARBA00022679"/>
    </source>
</evidence>
<protein>
    <recommendedName>
        <fullName evidence="4 9">Dihydropteroate synthase</fullName>
        <shortName evidence="9">DHPS</shortName>
        <ecNumber evidence="4 9">2.5.1.15</ecNumber>
    </recommendedName>
    <alternativeName>
        <fullName evidence="9">Dihydropteroate pyrophosphorylase</fullName>
    </alternativeName>
</protein>
<dbReference type="PROSITE" id="PS50972">
    <property type="entry name" value="PTERIN_BINDING"/>
    <property type="match status" value="1"/>
</dbReference>
<feature type="domain" description="Pterin-binding" evidence="10">
    <location>
        <begin position="72"/>
        <end position="326"/>
    </location>
</feature>
<dbReference type="EC" id="2.5.1.15" evidence="4 9"/>
<comment type="caution">
    <text evidence="11">The sequence shown here is derived from an EMBL/GenBank/DDBJ whole genome shotgun (WGS) entry which is preliminary data.</text>
</comment>
<reference evidence="11" key="1">
    <citation type="submission" date="2022-05" db="EMBL/GenBank/DDBJ databases">
        <authorList>
            <person name="Park J.-S."/>
        </authorList>
    </citation>
    <scope>NUCLEOTIDE SEQUENCE</scope>
    <source>
        <strain evidence="11">2012CJ41-6</strain>
    </source>
</reference>